<protein>
    <submittedName>
        <fullName evidence="1">Uncharacterized protein</fullName>
    </submittedName>
</protein>
<dbReference type="AlphaFoldDB" id="B9BWF5"/>
<evidence type="ECO:0000313" key="2">
    <source>
        <dbReference type="Proteomes" id="UP000004535"/>
    </source>
</evidence>
<dbReference type="EMBL" id="ACFC01000012">
    <property type="protein sequence ID" value="EEE04972.1"/>
    <property type="molecule type" value="Genomic_DNA"/>
</dbReference>
<proteinExistence type="predicted"/>
<comment type="caution">
    <text evidence="1">The sequence shown here is derived from an EMBL/GenBank/DDBJ whole genome shotgun (WGS) entry which is preliminary data.</text>
</comment>
<name>B9BWF5_9BURK</name>
<organism evidence="1 2">
    <name type="scientific">Burkholderia multivorans CGD2</name>
    <dbReference type="NCBI Taxonomy" id="513052"/>
    <lineage>
        <taxon>Bacteria</taxon>
        <taxon>Pseudomonadati</taxon>
        <taxon>Pseudomonadota</taxon>
        <taxon>Betaproteobacteria</taxon>
        <taxon>Burkholderiales</taxon>
        <taxon>Burkholderiaceae</taxon>
        <taxon>Burkholderia</taxon>
        <taxon>Burkholderia cepacia complex</taxon>
    </lineage>
</organism>
<sequence length="38" mass="4399">MEMPRRTPVDVRYSISIRKISSWNKGGRPASYARSTMI</sequence>
<evidence type="ECO:0000313" key="1">
    <source>
        <dbReference type="EMBL" id="EEE04972.1"/>
    </source>
</evidence>
<dbReference type="Proteomes" id="UP000004535">
    <property type="component" value="Unassembled WGS sequence"/>
</dbReference>
<accession>B9BWF5</accession>
<gene>
    <name evidence="1" type="ORF">BURMUCGD2_3486</name>
</gene>
<reference evidence="1 2" key="1">
    <citation type="journal article" date="2012" name="J. Bacteriol.">
        <title>Draft Genome Sequence Determination for Cystic Fibrosis and Chronic Granulomatous Disease Burkholderia multivorans Isolates.</title>
        <authorList>
            <person name="Varga J.J."/>
            <person name="Losada L."/>
            <person name="Zelazny A.M."/>
            <person name="Brinkac L."/>
            <person name="Harkins D."/>
            <person name="Radune D."/>
            <person name="Hostetler J."/>
            <person name="Sampaio E.P."/>
            <person name="Ronning C.M."/>
            <person name="Nierman W.C."/>
            <person name="Greenberg D.E."/>
            <person name="Holland S.M."/>
            <person name="Goldberg J.B."/>
        </authorList>
    </citation>
    <scope>NUCLEOTIDE SEQUENCE [LARGE SCALE GENOMIC DNA]</scope>
    <source>
        <strain evidence="1 2">CGD2</strain>
    </source>
</reference>